<evidence type="ECO:0000313" key="6">
    <source>
        <dbReference type="EMBL" id="MFB9716012.1"/>
    </source>
</evidence>
<evidence type="ECO:0000256" key="1">
    <source>
        <dbReference type="ARBA" id="ARBA00001974"/>
    </source>
</evidence>
<dbReference type="Proteomes" id="UP001589536">
    <property type="component" value="Unassembled WGS sequence"/>
</dbReference>
<comment type="cofactor">
    <cofactor evidence="1">
        <name>FAD</name>
        <dbReference type="ChEBI" id="CHEBI:57692"/>
    </cofactor>
</comment>
<keyword evidence="2" id="KW-0285">Flavoprotein</keyword>
<name>A0ABV5UUW4_9MICC</name>
<evidence type="ECO:0000256" key="2">
    <source>
        <dbReference type="ARBA" id="ARBA00022630"/>
    </source>
</evidence>
<dbReference type="PRINTS" id="PR00411">
    <property type="entry name" value="PNDRDTASEI"/>
</dbReference>
<dbReference type="SUPFAM" id="SSF56425">
    <property type="entry name" value="Succinate dehydrogenase/fumarate reductase flavoprotein, catalytic domain"/>
    <property type="match status" value="1"/>
</dbReference>
<evidence type="ECO:0000256" key="3">
    <source>
        <dbReference type="ARBA" id="ARBA00022827"/>
    </source>
</evidence>
<feature type="domain" description="FAD-dependent oxidoreductase 2 FAD-binding" evidence="5">
    <location>
        <begin position="118"/>
        <end position="432"/>
    </location>
</feature>
<dbReference type="SUPFAM" id="SSF51905">
    <property type="entry name" value="FAD/NAD(P)-binding domain"/>
    <property type="match status" value="1"/>
</dbReference>
<feature type="domain" description="FAD-dependent oxidoreductase 2 FAD-binding" evidence="5">
    <location>
        <begin position="14"/>
        <end position="61"/>
    </location>
</feature>
<dbReference type="InterPro" id="IPR050315">
    <property type="entry name" value="FAD-oxidoreductase_2"/>
</dbReference>
<dbReference type="InterPro" id="IPR003953">
    <property type="entry name" value="FAD-dep_OxRdtase_2_FAD-bd"/>
</dbReference>
<dbReference type="InterPro" id="IPR027477">
    <property type="entry name" value="Succ_DH/fumarate_Rdtase_cat_sf"/>
</dbReference>
<organism evidence="6 7">
    <name type="scientific">Arthrobacter methylotrophus</name>
    <dbReference type="NCBI Taxonomy" id="121291"/>
    <lineage>
        <taxon>Bacteria</taxon>
        <taxon>Bacillati</taxon>
        <taxon>Actinomycetota</taxon>
        <taxon>Actinomycetes</taxon>
        <taxon>Micrococcales</taxon>
        <taxon>Micrococcaceae</taxon>
        <taxon>Arthrobacter</taxon>
    </lineage>
</organism>
<dbReference type="PANTHER" id="PTHR43400">
    <property type="entry name" value="FUMARATE REDUCTASE"/>
    <property type="match status" value="1"/>
</dbReference>
<keyword evidence="3" id="KW-0274">FAD</keyword>
<evidence type="ECO:0000313" key="7">
    <source>
        <dbReference type="Proteomes" id="UP001589536"/>
    </source>
</evidence>
<protein>
    <submittedName>
        <fullName evidence="6">FAD-dependent oxidoreductase</fullName>
    </submittedName>
</protein>
<gene>
    <name evidence="6" type="ORF">ACFFPI_18100</name>
</gene>
<sequence length="482" mass="50681">MSYSGSVDQTRQVDVLVVGSGISGSAAAMTAARQGAKVALLEKQQTFGGSAALSAGMFWTAPTIDAYRARIPLGNLELGARLVGDYEEALAELRASGARVAAKPKRDIMTFGIGYSTDIHAILSWCRKEILAAGGETHVGLAVIELLRDGRSVTGAVARDADGRLIRYDAPAVVLTTGGFQGARDELTRHIGPNADRLLLRSNPGSVGDGLRLARAAGTGGTTAMSTFYGHLLPYPVRRFETEDYLPYSQYYSGSTVMVNLRGERFADETKGDELLNQDVAFQPEARGILIFDEHVRTTEVIEEPFPGLGSIDRFAAAIDAGGTHAEAQTLAGLVEKISAWGVDRENLNATLEQYALAAAQGGGAARGVPVSAGARAPGTGPFYALMVQPSITFTFGGVRTNCHGEVLDHDGRPIPGLYAAGADIGGLSNYGYAGGLAPAYITGRWAGRSATERAIAARTVVRDNTRVLVNADQLTTGTETS</sequence>
<dbReference type="Pfam" id="PF00890">
    <property type="entry name" value="FAD_binding_2"/>
    <property type="match status" value="2"/>
</dbReference>
<keyword evidence="4" id="KW-0560">Oxidoreductase</keyword>
<dbReference type="InterPro" id="IPR036188">
    <property type="entry name" value="FAD/NAD-bd_sf"/>
</dbReference>
<accession>A0ABV5UUW4</accession>
<keyword evidence="7" id="KW-1185">Reference proteome</keyword>
<evidence type="ECO:0000256" key="4">
    <source>
        <dbReference type="ARBA" id="ARBA00023002"/>
    </source>
</evidence>
<dbReference type="RefSeq" id="WP_345046040.1">
    <property type="nucleotide sequence ID" value="NZ_BAABED010000001.1"/>
</dbReference>
<dbReference type="Gene3D" id="3.90.700.10">
    <property type="entry name" value="Succinate dehydrogenase/fumarate reductase flavoprotein, catalytic domain"/>
    <property type="match status" value="1"/>
</dbReference>
<dbReference type="PANTHER" id="PTHR43400:SF7">
    <property type="entry name" value="FAD-DEPENDENT OXIDOREDUCTASE 2 FAD BINDING DOMAIN-CONTAINING PROTEIN"/>
    <property type="match status" value="1"/>
</dbReference>
<dbReference type="Gene3D" id="3.50.50.60">
    <property type="entry name" value="FAD/NAD(P)-binding domain"/>
    <property type="match status" value="1"/>
</dbReference>
<proteinExistence type="predicted"/>
<comment type="caution">
    <text evidence="6">The sequence shown here is derived from an EMBL/GenBank/DDBJ whole genome shotgun (WGS) entry which is preliminary data.</text>
</comment>
<evidence type="ECO:0000259" key="5">
    <source>
        <dbReference type="Pfam" id="PF00890"/>
    </source>
</evidence>
<reference evidence="6 7" key="1">
    <citation type="submission" date="2024-09" db="EMBL/GenBank/DDBJ databases">
        <authorList>
            <person name="Sun Q."/>
            <person name="Mori K."/>
        </authorList>
    </citation>
    <scope>NUCLEOTIDE SEQUENCE [LARGE SCALE GENOMIC DNA]</scope>
    <source>
        <strain evidence="6 7">JCM 13519</strain>
    </source>
</reference>
<dbReference type="EMBL" id="JBHMBH010000040">
    <property type="protein sequence ID" value="MFB9716012.1"/>
    <property type="molecule type" value="Genomic_DNA"/>
</dbReference>